<gene>
    <name evidence="3" type="ORF">FJ657_12940</name>
</gene>
<comment type="caution">
    <text evidence="3">The sequence shown here is derived from an EMBL/GenBank/DDBJ whole genome shotgun (WGS) entry which is preliminary data.</text>
</comment>
<dbReference type="AlphaFoldDB" id="A0A506XXI6"/>
<feature type="region of interest" description="Disordered" evidence="1">
    <location>
        <begin position="1"/>
        <end position="58"/>
    </location>
</feature>
<dbReference type="PANTHER" id="PTHR43689:SF8">
    <property type="entry name" value="ALPHA_BETA-HYDROLASES SUPERFAMILY PROTEIN"/>
    <property type="match status" value="1"/>
</dbReference>
<dbReference type="InterPro" id="IPR022742">
    <property type="entry name" value="Hydrolase_4"/>
</dbReference>
<protein>
    <submittedName>
        <fullName evidence="3">Lysophospholipase</fullName>
    </submittedName>
</protein>
<dbReference type="Gene3D" id="3.40.50.1820">
    <property type="entry name" value="alpha/beta hydrolase"/>
    <property type="match status" value="1"/>
</dbReference>
<dbReference type="EMBL" id="VHQG01000004">
    <property type="protein sequence ID" value="TPW74505.1"/>
    <property type="molecule type" value="Genomic_DNA"/>
</dbReference>
<feature type="compositionally biased region" description="Basic residues" evidence="1">
    <location>
        <begin position="41"/>
        <end position="52"/>
    </location>
</feature>
<keyword evidence="4" id="KW-1185">Reference proteome</keyword>
<feature type="compositionally biased region" description="Low complexity" evidence="1">
    <location>
        <begin position="27"/>
        <end position="39"/>
    </location>
</feature>
<dbReference type="PRINTS" id="PR00111">
    <property type="entry name" value="ABHYDROLASE"/>
</dbReference>
<evidence type="ECO:0000259" key="2">
    <source>
        <dbReference type="Pfam" id="PF12146"/>
    </source>
</evidence>
<organism evidence="3 4">
    <name type="scientific">Schumannella soli</name>
    <dbReference type="NCBI Taxonomy" id="2590779"/>
    <lineage>
        <taxon>Bacteria</taxon>
        <taxon>Bacillati</taxon>
        <taxon>Actinomycetota</taxon>
        <taxon>Actinomycetes</taxon>
        <taxon>Micrococcales</taxon>
        <taxon>Microbacteriaceae</taxon>
        <taxon>Schumannella</taxon>
    </lineage>
</organism>
<dbReference type="PANTHER" id="PTHR43689">
    <property type="entry name" value="HYDROLASE"/>
    <property type="match status" value="1"/>
</dbReference>
<feature type="domain" description="Serine aminopeptidase S33" evidence="2">
    <location>
        <begin position="100"/>
        <end position="293"/>
    </location>
</feature>
<accession>A0A506XXI6</accession>
<dbReference type="SUPFAM" id="SSF53474">
    <property type="entry name" value="alpha/beta-Hydrolases"/>
    <property type="match status" value="1"/>
</dbReference>
<evidence type="ECO:0000313" key="3">
    <source>
        <dbReference type="EMBL" id="TPW74505.1"/>
    </source>
</evidence>
<dbReference type="InterPro" id="IPR000073">
    <property type="entry name" value="AB_hydrolase_1"/>
</dbReference>
<dbReference type="OrthoDB" id="9770427at2"/>
<dbReference type="RefSeq" id="WP_141164143.1">
    <property type="nucleotide sequence ID" value="NZ_VHQG01000004.1"/>
</dbReference>
<dbReference type="InterPro" id="IPR029058">
    <property type="entry name" value="AB_hydrolase_fold"/>
</dbReference>
<sequence length="323" mass="36003">MSTSAPEEQDQESLPDSRVAPEQHPVQPQSTQPAQAPSPTRRPRRWKRRGRRAAADESLYRTRRYHGATFFTSRIAHQDLTVMLKRFPVMEGVDDATAPVFVLVHGLGVSSRYYQPLAAELAQIGRVYLVDLPGYGASPNPRRDVGLADHADALGTVIAEVAERWPAAGPPIVVGHSMGSNVVALLAQRHPEVAERIVLMAPTLEPTRRRLARAARLLMKDAFYETPLVFGIALTDYLLRCGLRYMLAQAPHLLSDEPEVRMPDLQARVLVICGDKDVIVSEEWGQKFAEGLRDGEFRSVRGPHVIMHTDPKRIAVHIAEWAR</sequence>
<evidence type="ECO:0000256" key="1">
    <source>
        <dbReference type="SAM" id="MobiDB-lite"/>
    </source>
</evidence>
<dbReference type="Pfam" id="PF12146">
    <property type="entry name" value="Hydrolase_4"/>
    <property type="match status" value="1"/>
</dbReference>
<dbReference type="GO" id="GO:0003824">
    <property type="term" value="F:catalytic activity"/>
    <property type="evidence" value="ECO:0007669"/>
    <property type="project" value="UniProtKB-ARBA"/>
</dbReference>
<dbReference type="Proteomes" id="UP000316252">
    <property type="component" value="Unassembled WGS sequence"/>
</dbReference>
<proteinExistence type="predicted"/>
<reference evidence="3 4" key="1">
    <citation type="submission" date="2019-06" db="EMBL/GenBank/DDBJ databases">
        <authorList>
            <person name="Li F."/>
        </authorList>
    </citation>
    <scope>NUCLEOTIDE SEQUENCE [LARGE SCALE GENOMIC DNA]</scope>
    <source>
        <strain evidence="3 4">10F1D-1</strain>
    </source>
</reference>
<evidence type="ECO:0000313" key="4">
    <source>
        <dbReference type="Proteomes" id="UP000316252"/>
    </source>
</evidence>
<name>A0A506XXI6_9MICO</name>